<evidence type="ECO:0008006" key="3">
    <source>
        <dbReference type="Google" id="ProtNLM"/>
    </source>
</evidence>
<evidence type="ECO:0000313" key="2">
    <source>
        <dbReference type="Proteomes" id="UP001354989"/>
    </source>
</evidence>
<dbReference type="Gene3D" id="1.25.40.290">
    <property type="entry name" value="ARM repeat domains"/>
    <property type="match status" value="1"/>
</dbReference>
<dbReference type="Pfam" id="PF08713">
    <property type="entry name" value="DNA_alkylation"/>
    <property type="match status" value="1"/>
</dbReference>
<dbReference type="SUPFAM" id="SSF48371">
    <property type="entry name" value="ARM repeat"/>
    <property type="match status" value="1"/>
</dbReference>
<gene>
    <name evidence="1" type="ORF">PEPS_26310</name>
</gene>
<organism evidence="1 2">
    <name type="scientific">Persicobacter psychrovividus</name>
    <dbReference type="NCBI Taxonomy" id="387638"/>
    <lineage>
        <taxon>Bacteria</taxon>
        <taxon>Pseudomonadati</taxon>
        <taxon>Bacteroidota</taxon>
        <taxon>Cytophagia</taxon>
        <taxon>Cytophagales</taxon>
        <taxon>Persicobacteraceae</taxon>
        <taxon>Persicobacter</taxon>
    </lineage>
</organism>
<dbReference type="RefSeq" id="WP_338397278.1">
    <property type="nucleotide sequence ID" value="NZ_AP025292.1"/>
</dbReference>
<keyword evidence="2" id="KW-1185">Reference proteome</keyword>
<dbReference type="PANTHER" id="PTHR34070:SF1">
    <property type="entry name" value="DNA ALKYLATION REPAIR PROTEIN"/>
    <property type="match status" value="1"/>
</dbReference>
<dbReference type="InterPro" id="IPR016024">
    <property type="entry name" value="ARM-type_fold"/>
</dbReference>
<dbReference type="Gene3D" id="1.20.1660.10">
    <property type="entry name" value="Hypothetical protein (EF3068)"/>
    <property type="match status" value="1"/>
</dbReference>
<evidence type="ECO:0000313" key="1">
    <source>
        <dbReference type="EMBL" id="BDD00351.1"/>
    </source>
</evidence>
<dbReference type="CDD" id="cd07064">
    <property type="entry name" value="AlkD_like_1"/>
    <property type="match status" value="1"/>
</dbReference>
<sequence>MKNHDAIEEYFMPFRSGLIALADPVQAEKMAKYMQGHFEFYGLPSPVRKALQKQFLLEAGFPKPEDDAAILTYLWQQPEREWQYFGLDMMLRMKKRWAAGFIDQLYWMITHKSWWDTVDHLASHGLGAQWSRFPEQQKQQLPQWVEDSNLWVRRATILFQLKYKKAIDLDLQADILRKNLGSSSFFINKAIGWSLREISKTNHEWVLQFIEQTPGLSPLSKREALKWWNKHN</sequence>
<dbReference type="EMBL" id="AP025292">
    <property type="protein sequence ID" value="BDD00351.1"/>
    <property type="molecule type" value="Genomic_DNA"/>
</dbReference>
<reference evidence="1 2" key="1">
    <citation type="submission" date="2021-12" db="EMBL/GenBank/DDBJ databases">
        <title>Genome sequencing of bacteria with rrn-lacking chromosome and rrn-plasmid.</title>
        <authorList>
            <person name="Anda M."/>
            <person name="Iwasaki W."/>
        </authorList>
    </citation>
    <scope>NUCLEOTIDE SEQUENCE [LARGE SCALE GENOMIC DNA]</scope>
    <source>
        <strain evidence="1 2">NBRC 101262</strain>
    </source>
</reference>
<dbReference type="InterPro" id="IPR014825">
    <property type="entry name" value="DNA_alkylation"/>
</dbReference>
<dbReference type="PANTHER" id="PTHR34070">
    <property type="entry name" value="ARMADILLO-TYPE FOLD"/>
    <property type="match status" value="1"/>
</dbReference>
<proteinExistence type="predicted"/>
<protein>
    <recommendedName>
        <fullName evidence="3">DNA alkylation repair protein</fullName>
    </recommendedName>
</protein>
<accession>A0ABM7VHB2</accession>
<name>A0ABM7VHB2_9BACT</name>
<dbReference type="Proteomes" id="UP001354989">
    <property type="component" value="Chromosome"/>
</dbReference>